<keyword evidence="1" id="KW-0812">Transmembrane</keyword>
<feature type="transmembrane region" description="Helical" evidence="1">
    <location>
        <begin position="101"/>
        <end position="120"/>
    </location>
</feature>
<evidence type="ECO:0000256" key="1">
    <source>
        <dbReference type="SAM" id="Phobius"/>
    </source>
</evidence>
<dbReference type="Proteomes" id="UP000092445">
    <property type="component" value="Unassembled WGS sequence"/>
</dbReference>
<feature type="transmembrane region" description="Helical" evidence="1">
    <location>
        <begin position="45"/>
        <end position="66"/>
    </location>
</feature>
<evidence type="ECO:0000313" key="3">
    <source>
        <dbReference type="Proteomes" id="UP000092445"/>
    </source>
</evidence>
<protein>
    <submittedName>
        <fullName evidence="2">Uncharacterized protein</fullName>
    </submittedName>
</protein>
<keyword evidence="1" id="KW-0472">Membrane</keyword>
<dbReference type="VEuPathDB" id="VectorBase:GPAI020835"/>
<reference evidence="2" key="2">
    <citation type="submission" date="2020-05" db="UniProtKB">
        <authorList>
            <consortium name="EnsemblMetazoa"/>
        </authorList>
    </citation>
    <scope>IDENTIFICATION</scope>
    <source>
        <strain evidence="2">IAEA</strain>
    </source>
</reference>
<accession>A0A1A9ZPD1</accession>
<evidence type="ECO:0000313" key="2">
    <source>
        <dbReference type="EnsemblMetazoa" id="GPAI020835-PA"/>
    </source>
</evidence>
<keyword evidence="1" id="KW-1133">Transmembrane helix</keyword>
<reference evidence="3" key="1">
    <citation type="submission" date="2014-03" db="EMBL/GenBank/DDBJ databases">
        <authorList>
            <person name="Aksoy S."/>
            <person name="Warren W."/>
            <person name="Wilson R.K."/>
        </authorList>
    </citation>
    <scope>NUCLEOTIDE SEQUENCE [LARGE SCALE GENOMIC DNA]</scope>
    <source>
        <strain evidence="3">IAEA</strain>
    </source>
</reference>
<keyword evidence="3" id="KW-1185">Reference proteome</keyword>
<dbReference type="EnsemblMetazoa" id="GPAI020835-RA">
    <property type="protein sequence ID" value="GPAI020835-PA"/>
    <property type="gene ID" value="GPAI020835"/>
</dbReference>
<name>A0A1A9ZPD1_GLOPL</name>
<organism evidence="2 3">
    <name type="scientific">Glossina pallidipes</name>
    <name type="common">Tsetse fly</name>
    <dbReference type="NCBI Taxonomy" id="7398"/>
    <lineage>
        <taxon>Eukaryota</taxon>
        <taxon>Metazoa</taxon>
        <taxon>Ecdysozoa</taxon>
        <taxon>Arthropoda</taxon>
        <taxon>Hexapoda</taxon>
        <taxon>Insecta</taxon>
        <taxon>Pterygota</taxon>
        <taxon>Neoptera</taxon>
        <taxon>Endopterygota</taxon>
        <taxon>Diptera</taxon>
        <taxon>Brachycera</taxon>
        <taxon>Muscomorpha</taxon>
        <taxon>Hippoboscoidea</taxon>
        <taxon>Glossinidae</taxon>
        <taxon>Glossina</taxon>
    </lineage>
</organism>
<dbReference type="AlphaFoldDB" id="A0A1A9ZPD1"/>
<proteinExistence type="predicted"/>
<sequence length="123" mass="13334">MSSLAAVTAIIISAAVENATALVYHSKAKTYSVQPTILLSSWEYTLITCALTTILHTTYCYIMPSLAHLSHFDFKGKALNTSGSTLLGMVCLSALRGLLALFFNILITSGIRFLSFVSVLRKL</sequence>